<dbReference type="Gene3D" id="3.30.830.10">
    <property type="entry name" value="Metalloenzyme, LuxS/M16 peptidase-like"/>
    <property type="match status" value="2"/>
</dbReference>
<evidence type="ECO:0000256" key="1">
    <source>
        <dbReference type="SAM" id="SignalP"/>
    </source>
</evidence>
<dbReference type="InterPro" id="IPR011249">
    <property type="entry name" value="Metalloenz_LuxS/M16"/>
</dbReference>
<feature type="signal peptide" evidence="1">
    <location>
        <begin position="1"/>
        <end position="15"/>
    </location>
</feature>
<keyword evidence="4" id="KW-1185">Reference proteome</keyword>
<dbReference type="AlphaFoldDB" id="A0A418LZ12"/>
<dbReference type="GO" id="GO:0046872">
    <property type="term" value="F:metal ion binding"/>
    <property type="evidence" value="ECO:0007669"/>
    <property type="project" value="InterPro"/>
</dbReference>
<evidence type="ECO:0000313" key="4">
    <source>
        <dbReference type="Proteomes" id="UP000283523"/>
    </source>
</evidence>
<name>A0A418LZ12_9BACT</name>
<comment type="caution">
    <text evidence="3">The sequence shown here is derived from an EMBL/GenBank/DDBJ whole genome shotgun (WGS) entry which is preliminary data.</text>
</comment>
<evidence type="ECO:0000313" key="3">
    <source>
        <dbReference type="EMBL" id="RIV18462.1"/>
    </source>
</evidence>
<proteinExistence type="predicted"/>
<dbReference type="InterPro" id="IPR007863">
    <property type="entry name" value="Peptidase_M16_C"/>
</dbReference>
<dbReference type="Pfam" id="PF05193">
    <property type="entry name" value="Peptidase_M16_C"/>
    <property type="match status" value="1"/>
</dbReference>
<organism evidence="3 4">
    <name type="scientific">Fibrisoma montanum</name>
    <dbReference type="NCBI Taxonomy" id="2305895"/>
    <lineage>
        <taxon>Bacteria</taxon>
        <taxon>Pseudomonadati</taxon>
        <taxon>Bacteroidota</taxon>
        <taxon>Cytophagia</taxon>
        <taxon>Cytophagales</taxon>
        <taxon>Spirosomataceae</taxon>
        <taxon>Fibrisoma</taxon>
    </lineage>
</organism>
<dbReference type="EMBL" id="QXED01000011">
    <property type="protein sequence ID" value="RIV18462.1"/>
    <property type="molecule type" value="Genomic_DNA"/>
</dbReference>
<gene>
    <name evidence="3" type="ORF">DYU11_28215</name>
</gene>
<reference evidence="3 4" key="1">
    <citation type="submission" date="2018-08" db="EMBL/GenBank/DDBJ databases">
        <title>Fibrisoma montanum sp. nov., isolated from Danxia mountain soil.</title>
        <authorList>
            <person name="Huang Y."/>
        </authorList>
    </citation>
    <scope>NUCLEOTIDE SEQUENCE [LARGE SCALE GENOMIC DNA]</scope>
    <source>
        <strain evidence="3 4">HYT19</strain>
    </source>
</reference>
<sequence length="472" mass="52182">MRLLLFCLLPALAFAQPAADTLRLPKLTPVAIAERQFQAEFGVTYVTLANGLQVALRPVTGNTTNPADSSVYIKLERLYQPTAYSGRDLTTLRIASYLVRKSGVANLNARQLESYLKSRRMYMTPTGNRLSTGVDLQTGKSQLEAAFQVLHAFVTQPSADTSAYRAALTGLIAGYRRPATNVTIRRAREPSLEEIVSDTLRHVLNCPADQLTADNLADISPGRAYALFREAYGNANQIRCTIAGNFELEAVIRLLQQYPGNWPSSTKKTRLKLRDDCSFPVSRLQKVSYLPKAGSAVVSEVLLTTYRTVVPGETNLVDVFARVFQKRLSERLKQGGLSNQVLVARQPGGIVNGVSRQNRRVGVLVKVTCQPEQVNGVKAVLGTELKRLLQEPITDAEAEPYKARAAQNEAYANQSGYFWNLLLWTSIYAGDWPMQSNTGAKVATAKHLQDTARRFATTRDVISLTFLPESRR</sequence>
<protein>
    <submittedName>
        <fullName evidence="3">Insulinase family protein</fullName>
    </submittedName>
</protein>
<keyword evidence="1" id="KW-0732">Signal</keyword>
<dbReference type="SUPFAM" id="SSF63411">
    <property type="entry name" value="LuxS/MPP-like metallohydrolase"/>
    <property type="match status" value="1"/>
</dbReference>
<feature type="chain" id="PRO_5019160809" evidence="1">
    <location>
        <begin position="16"/>
        <end position="472"/>
    </location>
</feature>
<evidence type="ECO:0000259" key="2">
    <source>
        <dbReference type="Pfam" id="PF05193"/>
    </source>
</evidence>
<feature type="domain" description="Peptidase M16 C-terminal" evidence="2">
    <location>
        <begin position="228"/>
        <end position="403"/>
    </location>
</feature>
<dbReference type="OrthoDB" id="9817236at2"/>
<dbReference type="RefSeq" id="WP_119671095.1">
    <property type="nucleotide sequence ID" value="NZ_QXED01000011.1"/>
</dbReference>
<accession>A0A418LZ12</accession>
<dbReference type="Proteomes" id="UP000283523">
    <property type="component" value="Unassembled WGS sequence"/>
</dbReference>